<gene>
    <name evidence="1" type="ORF">PAESOLCIP111_03020</name>
</gene>
<evidence type="ECO:0000313" key="1">
    <source>
        <dbReference type="EMBL" id="CAG7628448.1"/>
    </source>
</evidence>
<dbReference type="Proteomes" id="UP000693672">
    <property type="component" value="Unassembled WGS sequence"/>
</dbReference>
<reference evidence="1" key="1">
    <citation type="submission" date="2021-06" db="EMBL/GenBank/DDBJ databases">
        <authorList>
            <person name="Criscuolo A."/>
        </authorList>
    </citation>
    <scope>NUCLEOTIDE SEQUENCE</scope>
    <source>
        <strain evidence="1">CIP111600</strain>
    </source>
</reference>
<proteinExistence type="predicted"/>
<protein>
    <submittedName>
        <fullName evidence="1">Uncharacterized protein</fullName>
    </submittedName>
</protein>
<comment type="caution">
    <text evidence="1">The sequence shown here is derived from an EMBL/GenBank/DDBJ whole genome shotgun (WGS) entry which is preliminary data.</text>
</comment>
<name>A0A916K230_9BACL</name>
<sequence length="46" mass="4783">MSKIVIAVLITVLIGGAALFAIGRQIVPATATAGVQTRMQINQAFQ</sequence>
<evidence type="ECO:0000313" key="2">
    <source>
        <dbReference type="Proteomes" id="UP000693672"/>
    </source>
</evidence>
<dbReference type="AlphaFoldDB" id="A0A916K230"/>
<accession>A0A916K230</accession>
<keyword evidence="2" id="KW-1185">Reference proteome</keyword>
<dbReference type="EMBL" id="CAJVAS010000011">
    <property type="protein sequence ID" value="CAG7628448.1"/>
    <property type="molecule type" value="Genomic_DNA"/>
</dbReference>
<organism evidence="1 2">
    <name type="scientific">Paenibacillus solanacearum</name>
    <dbReference type="NCBI Taxonomy" id="2048548"/>
    <lineage>
        <taxon>Bacteria</taxon>
        <taxon>Bacillati</taxon>
        <taxon>Bacillota</taxon>
        <taxon>Bacilli</taxon>
        <taxon>Bacillales</taxon>
        <taxon>Paenibacillaceae</taxon>
        <taxon>Paenibacillus</taxon>
    </lineage>
</organism>
<dbReference type="RefSeq" id="WP_218092773.1">
    <property type="nucleotide sequence ID" value="NZ_CAJVAS010000011.1"/>
</dbReference>